<gene>
    <name evidence="2" type="ORF">PLOB_00032726</name>
</gene>
<evidence type="ECO:0000256" key="1">
    <source>
        <dbReference type="SAM" id="MobiDB-lite"/>
    </source>
</evidence>
<feature type="compositionally biased region" description="Polar residues" evidence="1">
    <location>
        <begin position="76"/>
        <end position="86"/>
    </location>
</feature>
<dbReference type="Proteomes" id="UP001159405">
    <property type="component" value="Unassembled WGS sequence"/>
</dbReference>
<feature type="region of interest" description="Disordered" evidence="1">
    <location>
        <begin position="259"/>
        <end position="289"/>
    </location>
</feature>
<name>A0ABN8P2P6_9CNID</name>
<sequence>MPPSPRINQLGFSTSTDLVKVVHQPGCLDPNCLLPSCINIKMQRSHLQTCTKTPGTCDVCKQLKSSAKKGVLPFSLTGSPSMQPTSSKDEEDDEVTIIEVTPNIARDNHKMNQQISTMKAMNSDTAYNNLKNLQQISYDSVTRQDKAAVRYGFSNQAQMRPGTFQFSNFNSLNTSSQAFQPPLEVLCNTLQALNTFIRLASSSQLELQVIPLLEQALADMKVTARKRLDLEGGISPMPVPRNSSVVMEYCDTDACIPDNQWLRVQPPPPPPPPPVSPPFPSSTLQSTSPMSSSVSLATAWKLPSSTVKSSTTLLSHGEESTYGDAENDESQFDLQDIILLDFVDELLG</sequence>
<proteinExistence type="predicted"/>
<feature type="compositionally biased region" description="Pro residues" evidence="1">
    <location>
        <begin position="265"/>
        <end position="280"/>
    </location>
</feature>
<dbReference type="InterPro" id="IPR035898">
    <property type="entry name" value="TAZ_dom_sf"/>
</dbReference>
<evidence type="ECO:0000313" key="2">
    <source>
        <dbReference type="EMBL" id="CAH3126962.1"/>
    </source>
</evidence>
<evidence type="ECO:0000313" key="3">
    <source>
        <dbReference type="Proteomes" id="UP001159405"/>
    </source>
</evidence>
<reference evidence="2 3" key="1">
    <citation type="submission" date="2022-05" db="EMBL/GenBank/DDBJ databases">
        <authorList>
            <consortium name="Genoscope - CEA"/>
            <person name="William W."/>
        </authorList>
    </citation>
    <scope>NUCLEOTIDE SEQUENCE [LARGE SCALE GENOMIC DNA]</scope>
</reference>
<dbReference type="SUPFAM" id="SSF57933">
    <property type="entry name" value="TAZ domain"/>
    <property type="match status" value="1"/>
</dbReference>
<keyword evidence="3" id="KW-1185">Reference proteome</keyword>
<protein>
    <recommendedName>
        <fullName evidence="4">TAZ-type domain-containing protein</fullName>
    </recommendedName>
</protein>
<accession>A0ABN8P2P6</accession>
<feature type="region of interest" description="Disordered" evidence="1">
    <location>
        <begin position="74"/>
        <end position="93"/>
    </location>
</feature>
<comment type="caution">
    <text evidence="2">The sequence shown here is derived from an EMBL/GenBank/DDBJ whole genome shotgun (WGS) entry which is preliminary data.</text>
</comment>
<evidence type="ECO:0008006" key="4">
    <source>
        <dbReference type="Google" id="ProtNLM"/>
    </source>
</evidence>
<dbReference type="EMBL" id="CALNXK010000043">
    <property type="protein sequence ID" value="CAH3126962.1"/>
    <property type="molecule type" value="Genomic_DNA"/>
</dbReference>
<organism evidence="2 3">
    <name type="scientific">Porites lobata</name>
    <dbReference type="NCBI Taxonomy" id="104759"/>
    <lineage>
        <taxon>Eukaryota</taxon>
        <taxon>Metazoa</taxon>
        <taxon>Cnidaria</taxon>
        <taxon>Anthozoa</taxon>
        <taxon>Hexacorallia</taxon>
        <taxon>Scleractinia</taxon>
        <taxon>Fungiina</taxon>
        <taxon>Poritidae</taxon>
        <taxon>Porites</taxon>
    </lineage>
</organism>